<dbReference type="EMBL" id="LT828648">
    <property type="protein sequence ID" value="SLM47429.1"/>
    <property type="molecule type" value="Genomic_DNA"/>
</dbReference>
<sequence length="931" mass="102428">MADTTVRHFLPWVRHGTANAITTIDSLSRNQPAQVSISAKITLNALDLPPTELRLYGPGDVTALDPSQIVRMEPRPHTTTFESNLFPHIEFDRPDVPWLFTPAKTGSNDQLRPWIVLAVVKPQEGIRLGRRRGLALPVLDIRAPARPDAELPNLQESWAWTHAEIIGSSADSTSTLKAALEGAPERTVSRLLCPRRLEPLTAYTACVIPAFEVGRKTGLGLPLSDADLAELAPAWVPNAAEVLLPVYYSWTFSTGQLGDFEFLIDQLKTPRPIPAEVGIRPLDIGHPGFGLPDRPDSIISMHGVLLPVRTDPAPVSAVPDALRSSLAKILNAPEEARANPSNDLIVAPPIYGGPYADIRRVELPTTASHSWVHELNLDPRHRIAAALGTRIVQEDQEFLMASAWEQLPAIQQINRDRRLRQLAQVTRTATFEKHVRPLSPDALLQIVGPSLAKLHATTEGMGTVADEIGSSTFPTFSRTVLRRVARSRGPLNRRALPSSNLNTHPPRPLVKLLDQPRQPVSNAAVPRDTGMISIMRISGGAKTPLVDAKKLTPSTVQKTQGISYTSVLGHWMRRRGSAVFRQAAVDHLNSIRPIRLRAKSLSSVNIRTLFADLSPLSPRKVTPTSTVRPQTDEEPLAAIPQFPHPMSERLIALAPDMLLPGLERVEPNSVALVEPNMRFIEAFMVGLNHEMGRELLWREYPTDLRGTFFRKFWDQRGAPENSPSLALAPLTEWNRTLGNNATQRSGKLPLIVLIRSELFRRYPTSIVYAAAAIGQPTALRPDHANAQTVRYPLFRGFTEPDITFFGFDLTKAQIVGGAQGDGGLGYFLIIQQQPGEPSFGLDLGDAIKVGDTPVPIESWNDLTWRHLVRSEAELMTLSHVRVALGQPSLPDTSANRSEARWGTNAAHMACITLQHPVRFAIHANQLPLTGS</sequence>
<keyword evidence="2" id="KW-1185">Reference proteome</keyword>
<accession>A0A1W1I3G7</accession>
<gene>
    <name evidence="1" type="ORF">NSJP_1257</name>
</gene>
<dbReference type="KEGG" id="nja:NSJP_1257"/>
<reference evidence="1 2" key="1">
    <citation type="submission" date="2017-03" db="EMBL/GenBank/DDBJ databases">
        <authorList>
            <person name="Afonso C.L."/>
            <person name="Miller P.J."/>
            <person name="Scott M.A."/>
            <person name="Spackman E."/>
            <person name="Goraichik I."/>
            <person name="Dimitrov K.M."/>
            <person name="Suarez D.L."/>
            <person name="Swayne D.E."/>
        </authorList>
    </citation>
    <scope>NUCLEOTIDE SEQUENCE [LARGE SCALE GENOMIC DNA]</scope>
    <source>
        <strain evidence="1">Genome sequencing of Nitrospira japonica strain NJ11</strain>
    </source>
</reference>
<organism evidence="1 2">
    <name type="scientific">Nitrospira japonica</name>
    <dbReference type="NCBI Taxonomy" id="1325564"/>
    <lineage>
        <taxon>Bacteria</taxon>
        <taxon>Pseudomonadati</taxon>
        <taxon>Nitrospirota</taxon>
        <taxon>Nitrospiria</taxon>
        <taxon>Nitrospirales</taxon>
        <taxon>Nitrospiraceae</taxon>
        <taxon>Nitrospira</taxon>
    </lineage>
</organism>
<evidence type="ECO:0000313" key="1">
    <source>
        <dbReference type="EMBL" id="SLM47429.1"/>
    </source>
</evidence>
<dbReference type="Proteomes" id="UP000192042">
    <property type="component" value="Chromosome I"/>
</dbReference>
<dbReference type="STRING" id="1325564.NSJP_1257"/>
<dbReference type="OrthoDB" id="9816502at2"/>
<protein>
    <submittedName>
        <fullName evidence="1">Uncharacterized protein</fullName>
    </submittedName>
</protein>
<proteinExistence type="predicted"/>
<evidence type="ECO:0000313" key="2">
    <source>
        <dbReference type="Proteomes" id="UP000192042"/>
    </source>
</evidence>
<dbReference type="RefSeq" id="WP_080885966.1">
    <property type="nucleotide sequence ID" value="NZ_LT828648.1"/>
</dbReference>
<dbReference type="AlphaFoldDB" id="A0A1W1I3G7"/>
<name>A0A1W1I3G7_9BACT</name>